<name>A0A2T0XK87_9BURK</name>
<dbReference type="NCBIfam" id="NF043035">
    <property type="entry name" value="OxoTetrKin"/>
    <property type="match status" value="1"/>
</dbReference>
<gene>
    <name evidence="15" type="ORF">BCM14_0812</name>
</gene>
<keyword evidence="3" id="KW-0547">Nucleotide-binding</keyword>
<evidence type="ECO:0000256" key="4">
    <source>
        <dbReference type="ARBA" id="ARBA00022777"/>
    </source>
</evidence>
<evidence type="ECO:0000256" key="9">
    <source>
        <dbReference type="ARBA" id="ARBA00037335"/>
    </source>
</evidence>
<comment type="similarity">
    <text evidence="1">Belongs to the four-carbon acid sugar kinase family.</text>
</comment>
<feature type="domain" description="Four-carbon acid sugar kinase N-terminal" evidence="13">
    <location>
        <begin position="6"/>
        <end position="231"/>
    </location>
</feature>
<dbReference type="Pfam" id="PF07005">
    <property type="entry name" value="SBD_N"/>
    <property type="match status" value="1"/>
</dbReference>
<dbReference type="Proteomes" id="UP000238308">
    <property type="component" value="Unassembled WGS sequence"/>
</dbReference>
<dbReference type="Pfam" id="PF17042">
    <property type="entry name" value="NBD_C"/>
    <property type="match status" value="1"/>
</dbReference>
<evidence type="ECO:0000256" key="8">
    <source>
        <dbReference type="ARBA" id="ARBA00036346"/>
    </source>
</evidence>
<evidence type="ECO:0000256" key="10">
    <source>
        <dbReference type="ARBA" id="ARBA00039095"/>
    </source>
</evidence>
<dbReference type="Gene3D" id="3.40.980.20">
    <property type="entry name" value="Four-carbon acid sugar kinase, nucleotide binding domain"/>
    <property type="match status" value="1"/>
</dbReference>
<organism evidence="15 16">
    <name type="scientific">Jezberella montanilacus</name>
    <dbReference type="NCBI Taxonomy" id="323426"/>
    <lineage>
        <taxon>Bacteria</taxon>
        <taxon>Pseudomonadati</taxon>
        <taxon>Pseudomonadota</taxon>
        <taxon>Betaproteobacteria</taxon>
        <taxon>Burkholderiales</taxon>
        <taxon>Alcaligenaceae</taxon>
        <taxon>Jezberella</taxon>
    </lineage>
</organism>
<reference evidence="15 16" key="1">
    <citation type="submission" date="2018-03" db="EMBL/GenBank/DDBJ databases">
        <title>Genomic Encyclopedia of Type Strains, Phase III (KMG-III): the genomes of soil and plant-associated and newly described type strains.</title>
        <authorList>
            <person name="Whitman W."/>
        </authorList>
    </citation>
    <scope>NUCLEOTIDE SEQUENCE [LARGE SCALE GENOMIC DNA]</scope>
    <source>
        <strain evidence="15 16">MWH-P2sevCIIIb</strain>
    </source>
</reference>
<evidence type="ECO:0000259" key="13">
    <source>
        <dbReference type="Pfam" id="PF07005"/>
    </source>
</evidence>
<evidence type="ECO:0000259" key="14">
    <source>
        <dbReference type="Pfam" id="PF17042"/>
    </source>
</evidence>
<dbReference type="InterPro" id="IPR050007">
    <property type="entry name" value="OtnK"/>
</dbReference>
<keyword evidence="6" id="KW-0119">Carbohydrate metabolism</keyword>
<keyword evidence="4" id="KW-0418">Kinase</keyword>
<protein>
    <recommendedName>
        <fullName evidence="11">3-oxo-tetronate kinase</fullName>
        <ecNumber evidence="10">2.7.1.217</ecNumber>
    </recommendedName>
    <alternativeName>
        <fullName evidence="12">3-dehydrotetronate 4-kinase</fullName>
    </alternativeName>
</protein>
<evidence type="ECO:0000256" key="11">
    <source>
        <dbReference type="ARBA" id="ARBA00039461"/>
    </source>
</evidence>
<keyword evidence="2" id="KW-0808">Transferase</keyword>
<dbReference type="AlphaFoldDB" id="A0A2T0XK87"/>
<keyword evidence="5" id="KW-0067">ATP-binding</keyword>
<sequence>MKKIRLGCIADDFTGATDLANNLVRSGMRVVQTIGVPTEDLQLDADAVVVSLKSRTIAPQDAVAQSLAALAWLQTQGAEQFYFKYCSTFDSTPQGNIGPVAEALMGALQTDFTIATPAFPDAGRTVFKGHLFVGDVLLNESGMQDHPLTPMTDPNLVRVLQAQVSCQVGLIDYKCVAQGKAAIQARIAQLTDQGVKIAVVDAVSNDDLYRLGPALAQMPLLTAGSGVAIALGTNFDIAPNDQAGTLPKATGFKAVVSGSCSRATNAQVAEFITKGGQCFMVNPLALDAAETVINEALAWAEQRLGEQPILIYSTAQPDDLKTVQQKLGVEQAGALVEQTLASIAVGLCRLGVKQLVVAGGETSGAVVQALQIDQLQIGSQIDPGVPWCGAYSRAIDAVMHITLKSGNFGSVDFFTQSFERLA</sequence>
<dbReference type="OrthoDB" id="191465at2"/>
<evidence type="ECO:0000256" key="5">
    <source>
        <dbReference type="ARBA" id="ARBA00022840"/>
    </source>
</evidence>
<dbReference type="EMBL" id="PVTV01000011">
    <property type="protein sequence ID" value="PRY99368.1"/>
    <property type="molecule type" value="Genomic_DNA"/>
</dbReference>
<dbReference type="GO" id="GO:0005524">
    <property type="term" value="F:ATP binding"/>
    <property type="evidence" value="ECO:0007669"/>
    <property type="project" value="UniProtKB-KW"/>
</dbReference>
<evidence type="ECO:0000256" key="2">
    <source>
        <dbReference type="ARBA" id="ARBA00022679"/>
    </source>
</evidence>
<comment type="catalytic activity">
    <reaction evidence="7">
        <text>3-dehydro-L-erythronate + ATP = 3-dehydro-4-O-phospho-L-erythronate + ADP + H(+)</text>
        <dbReference type="Rhea" id="RHEA:52552"/>
        <dbReference type="ChEBI" id="CHEBI:15378"/>
        <dbReference type="ChEBI" id="CHEBI:30616"/>
        <dbReference type="ChEBI" id="CHEBI:136592"/>
        <dbReference type="ChEBI" id="CHEBI:136670"/>
        <dbReference type="ChEBI" id="CHEBI:456216"/>
        <dbReference type="EC" id="2.7.1.217"/>
    </reaction>
</comment>
<dbReference type="InterPro" id="IPR037051">
    <property type="entry name" value="4-carb_acid_sugar_kinase_N_sf"/>
</dbReference>
<dbReference type="InterPro" id="IPR042213">
    <property type="entry name" value="NBD_C_sf"/>
</dbReference>
<dbReference type="RefSeq" id="WP_106226673.1">
    <property type="nucleotide sequence ID" value="NZ_PVTV01000011.1"/>
</dbReference>
<evidence type="ECO:0000256" key="7">
    <source>
        <dbReference type="ARBA" id="ARBA00035898"/>
    </source>
</evidence>
<evidence type="ECO:0000256" key="6">
    <source>
        <dbReference type="ARBA" id="ARBA00023277"/>
    </source>
</evidence>
<comment type="function">
    <text evidence="9">Catalyzes the ATP-dependent phosphorylation of 3-oxo-tetronate to 3-oxo-tetronate 4-phosphate.</text>
</comment>
<proteinExistence type="inferred from homology"/>
<dbReference type="SUPFAM" id="SSF142764">
    <property type="entry name" value="YgbK-like"/>
    <property type="match status" value="1"/>
</dbReference>
<evidence type="ECO:0000313" key="16">
    <source>
        <dbReference type="Proteomes" id="UP000238308"/>
    </source>
</evidence>
<accession>A0A2T0XK87</accession>
<evidence type="ECO:0000256" key="12">
    <source>
        <dbReference type="ARBA" id="ARBA00041377"/>
    </source>
</evidence>
<dbReference type="Gene3D" id="3.40.50.10840">
    <property type="entry name" value="Putative sugar-binding, N-terminal domain"/>
    <property type="match status" value="1"/>
</dbReference>
<comment type="catalytic activity">
    <reaction evidence="8">
        <text>3-dehydro-D-erythronate + ATP = 3-dehydro-4-O-phospho-D-erythronate + ADP + H(+)</text>
        <dbReference type="Rhea" id="RHEA:52556"/>
        <dbReference type="ChEBI" id="CHEBI:15378"/>
        <dbReference type="ChEBI" id="CHEBI:30616"/>
        <dbReference type="ChEBI" id="CHEBI:57958"/>
        <dbReference type="ChEBI" id="CHEBI:136593"/>
        <dbReference type="ChEBI" id="CHEBI:456216"/>
        <dbReference type="EC" id="2.7.1.217"/>
    </reaction>
</comment>
<dbReference type="InterPro" id="IPR010737">
    <property type="entry name" value="4-carb_acid_sugar_kinase_N"/>
</dbReference>
<evidence type="ECO:0000313" key="15">
    <source>
        <dbReference type="EMBL" id="PRY99368.1"/>
    </source>
</evidence>
<comment type="caution">
    <text evidence="15">The sequence shown here is derived from an EMBL/GenBank/DDBJ whole genome shotgun (WGS) entry which is preliminary data.</text>
</comment>
<keyword evidence="16" id="KW-1185">Reference proteome</keyword>
<dbReference type="EC" id="2.7.1.217" evidence="10"/>
<evidence type="ECO:0000256" key="1">
    <source>
        <dbReference type="ARBA" id="ARBA00005715"/>
    </source>
</evidence>
<feature type="domain" description="Four-carbon acid sugar kinase nucleotide binding" evidence="14">
    <location>
        <begin position="254"/>
        <end position="414"/>
    </location>
</feature>
<dbReference type="InterPro" id="IPR031475">
    <property type="entry name" value="NBD_C"/>
</dbReference>
<dbReference type="GO" id="GO:0016301">
    <property type="term" value="F:kinase activity"/>
    <property type="evidence" value="ECO:0007669"/>
    <property type="project" value="UniProtKB-KW"/>
</dbReference>
<evidence type="ECO:0000256" key="3">
    <source>
        <dbReference type="ARBA" id="ARBA00022741"/>
    </source>
</evidence>